<dbReference type="CDD" id="cd00130">
    <property type="entry name" value="PAS"/>
    <property type="match status" value="1"/>
</dbReference>
<dbReference type="InterPro" id="IPR029787">
    <property type="entry name" value="Nucleotide_cyclase"/>
</dbReference>
<dbReference type="InterPro" id="IPR013656">
    <property type="entry name" value="PAS_4"/>
</dbReference>
<dbReference type="SUPFAM" id="SSF55073">
    <property type="entry name" value="Nucleotide cyclase"/>
    <property type="match status" value="1"/>
</dbReference>
<dbReference type="NCBIfam" id="TIGR00229">
    <property type="entry name" value="sensory_box"/>
    <property type="match status" value="1"/>
</dbReference>
<dbReference type="PROSITE" id="PS50112">
    <property type="entry name" value="PAS"/>
    <property type="match status" value="1"/>
</dbReference>
<dbReference type="CDD" id="cd01948">
    <property type="entry name" value="EAL"/>
    <property type="match status" value="1"/>
</dbReference>
<dbReference type="Pfam" id="PF08448">
    <property type="entry name" value="PAS_4"/>
    <property type="match status" value="1"/>
</dbReference>
<dbReference type="NCBIfam" id="TIGR00254">
    <property type="entry name" value="GGDEF"/>
    <property type="match status" value="1"/>
</dbReference>
<dbReference type="InterPro" id="IPR035965">
    <property type="entry name" value="PAS-like_dom_sf"/>
</dbReference>
<dbReference type="PROSITE" id="PS50113">
    <property type="entry name" value="PAC"/>
    <property type="match status" value="1"/>
</dbReference>
<evidence type="ECO:0000259" key="4">
    <source>
        <dbReference type="PROSITE" id="PS50887"/>
    </source>
</evidence>
<dbReference type="EMBL" id="JACBZO010000001">
    <property type="protein sequence ID" value="NYI41056.1"/>
    <property type="molecule type" value="Genomic_DNA"/>
</dbReference>
<dbReference type="FunFam" id="3.30.70.270:FF:000001">
    <property type="entry name" value="Diguanylate cyclase domain protein"/>
    <property type="match status" value="1"/>
</dbReference>
<dbReference type="PROSITE" id="PS50883">
    <property type="entry name" value="EAL"/>
    <property type="match status" value="1"/>
</dbReference>
<dbReference type="SUPFAM" id="SSF141868">
    <property type="entry name" value="EAL domain-like"/>
    <property type="match status" value="1"/>
</dbReference>
<proteinExistence type="predicted"/>
<dbReference type="InterPro" id="IPR000160">
    <property type="entry name" value="GGDEF_dom"/>
</dbReference>
<protein>
    <submittedName>
        <fullName evidence="5">Diguanylate cyclase (GGDEF)-like protein/PAS domain S-box-containing protein</fullName>
    </submittedName>
</protein>
<evidence type="ECO:0000313" key="6">
    <source>
        <dbReference type="Proteomes" id="UP000547973"/>
    </source>
</evidence>
<dbReference type="CDD" id="cd01949">
    <property type="entry name" value="GGDEF"/>
    <property type="match status" value="1"/>
</dbReference>
<dbReference type="SMART" id="SM00267">
    <property type="entry name" value="GGDEF"/>
    <property type="match status" value="1"/>
</dbReference>
<dbReference type="Gene3D" id="3.30.70.270">
    <property type="match status" value="1"/>
</dbReference>
<accession>A0A7Z0CH22</accession>
<dbReference type="PANTHER" id="PTHR44757:SF2">
    <property type="entry name" value="BIOFILM ARCHITECTURE MAINTENANCE PROTEIN MBAA"/>
    <property type="match status" value="1"/>
</dbReference>
<comment type="caution">
    <text evidence="5">The sequence shown here is derived from an EMBL/GenBank/DDBJ whole genome shotgun (WGS) entry which is preliminary data.</text>
</comment>
<dbReference type="InterPro" id="IPR000700">
    <property type="entry name" value="PAS-assoc_C"/>
</dbReference>
<dbReference type="InterPro" id="IPR052155">
    <property type="entry name" value="Biofilm_reg_signaling"/>
</dbReference>
<dbReference type="PANTHER" id="PTHR44757">
    <property type="entry name" value="DIGUANYLATE CYCLASE DGCP"/>
    <property type="match status" value="1"/>
</dbReference>
<feature type="domain" description="PAC" evidence="2">
    <location>
        <begin position="78"/>
        <end position="131"/>
    </location>
</feature>
<feature type="domain" description="EAL" evidence="3">
    <location>
        <begin position="304"/>
        <end position="555"/>
    </location>
</feature>
<dbReference type="AlphaFoldDB" id="A0A7Z0CH22"/>
<dbReference type="OrthoDB" id="23692at2"/>
<dbReference type="SMART" id="SM00052">
    <property type="entry name" value="EAL"/>
    <property type="match status" value="1"/>
</dbReference>
<dbReference type="SMART" id="SM00091">
    <property type="entry name" value="PAS"/>
    <property type="match status" value="1"/>
</dbReference>
<dbReference type="SUPFAM" id="SSF55785">
    <property type="entry name" value="PYP-like sensor domain (PAS domain)"/>
    <property type="match status" value="1"/>
</dbReference>
<dbReference type="Pfam" id="PF00990">
    <property type="entry name" value="GGDEF"/>
    <property type="match status" value="1"/>
</dbReference>
<evidence type="ECO:0000259" key="2">
    <source>
        <dbReference type="PROSITE" id="PS50113"/>
    </source>
</evidence>
<feature type="domain" description="GGDEF" evidence="4">
    <location>
        <begin position="163"/>
        <end position="295"/>
    </location>
</feature>
<organism evidence="5 6">
    <name type="scientific">Demequina lutea</name>
    <dbReference type="NCBI Taxonomy" id="431489"/>
    <lineage>
        <taxon>Bacteria</taxon>
        <taxon>Bacillati</taxon>
        <taxon>Actinomycetota</taxon>
        <taxon>Actinomycetes</taxon>
        <taxon>Micrococcales</taxon>
        <taxon>Demequinaceae</taxon>
        <taxon>Demequina</taxon>
    </lineage>
</organism>
<evidence type="ECO:0000313" key="5">
    <source>
        <dbReference type="EMBL" id="NYI41056.1"/>
    </source>
</evidence>
<evidence type="ECO:0000259" key="1">
    <source>
        <dbReference type="PROSITE" id="PS50112"/>
    </source>
</evidence>
<dbReference type="InterPro" id="IPR000014">
    <property type="entry name" value="PAS"/>
</dbReference>
<sequence>MAKGSDMFALTFRDSPIGMALLDSSGQYVEVNDAFGRILGRPADHFRGRHFGEYTHTDDLPRDIELMAQLSRGELPFYQVHKRLLHREGDTIWARVTVSDTVAEEDPRGHHYVAQVEDVTEIRRARDLLERRALYDHLSGLANRTLLMERLERALETHEPRAATVACIFLDVDHFKMVNDSLGHDAGDSLLVEISQRIQDAVRSADTVARLGGDEFVVVLEDVMDIESATAVMHSITDAIRQPFTIGVHELAPTVSAGLAMATRGITAESLIRNADIAMYAAKQGGRDRAELFDASMREVAMTRLSIESELRTAIRDGELVVYYQPVVDLETREIVAFEALVRWQHPQRGLLLPDEFIPISEDANLVIPLGAIVLQEACKFLVDRPHFTGRVFVNVSTRQIGTADLSRVVRDTLAATGANARQLGIEITESGMLMATAAARADLKALVDMGIELILDDFGTGYSSLSSVLQNPVAGLKLAREFTLRLGDKGTGDRISTAVAALSRSLDMFGIIEGIETEAQFAMARRHGWPLAQGFLFGHAVPPSEIALGLPEAPTPAIDPVEPSDFDSDLAVQPWWARSAANY</sequence>
<keyword evidence="6" id="KW-1185">Reference proteome</keyword>
<dbReference type="Gene3D" id="3.20.20.450">
    <property type="entry name" value="EAL domain"/>
    <property type="match status" value="1"/>
</dbReference>
<dbReference type="InterPro" id="IPR001633">
    <property type="entry name" value="EAL_dom"/>
</dbReference>
<reference evidence="5 6" key="1">
    <citation type="submission" date="2020-07" db="EMBL/GenBank/DDBJ databases">
        <title>Sequencing the genomes of 1000 actinobacteria strains.</title>
        <authorList>
            <person name="Klenk H.-P."/>
        </authorList>
    </citation>
    <scope>NUCLEOTIDE SEQUENCE [LARGE SCALE GENOMIC DNA]</scope>
    <source>
        <strain evidence="5 6">DSM 19970</strain>
    </source>
</reference>
<dbReference type="Gene3D" id="3.30.450.20">
    <property type="entry name" value="PAS domain"/>
    <property type="match status" value="1"/>
</dbReference>
<feature type="domain" description="PAS" evidence="1">
    <location>
        <begin position="4"/>
        <end position="74"/>
    </location>
</feature>
<dbReference type="PROSITE" id="PS50887">
    <property type="entry name" value="GGDEF"/>
    <property type="match status" value="1"/>
</dbReference>
<dbReference type="InterPro" id="IPR043128">
    <property type="entry name" value="Rev_trsase/Diguanyl_cyclase"/>
</dbReference>
<gene>
    <name evidence="5" type="ORF">BKA03_001175</name>
</gene>
<dbReference type="Pfam" id="PF00563">
    <property type="entry name" value="EAL"/>
    <property type="match status" value="1"/>
</dbReference>
<name>A0A7Z0CH22_9MICO</name>
<dbReference type="InterPro" id="IPR035919">
    <property type="entry name" value="EAL_sf"/>
</dbReference>
<dbReference type="Proteomes" id="UP000547973">
    <property type="component" value="Unassembled WGS sequence"/>
</dbReference>
<evidence type="ECO:0000259" key="3">
    <source>
        <dbReference type="PROSITE" id="PS50883"/>
    </source>
</evidence>
<dbReference type="RefSeq" id="WP_152649559.1">
    <property type="nucleotide sequence ID" value="NZ_BBRC01000007.1"/>
</dbReference>